<dbReference type="GO" id="GO:0003857">
    <property type="term" value="F:(3S)-3-hydroxyacyl-CoA dehydrogenase (NAD+) activity"/>
    <property type="evidence" value="ECO:0007669"/>
    <property type="project" value="UniProtKB-EC"/>
</dbReference>
<keyword evidence="3" id="KW-0511">Multifunctional enzyme</keyword>
<comment type="catalytic activity">
    <reaction evidence="4">
        <text>a (3S)-3-hydroxyacyl-CoA + NAD(+) = a 3-oxoacyl-CoA + NADH + H(+)</text>
        <dbReference type="Rhea" id="RHEA:22432"/>
        <dbReference type="ChEBI" id="CHEBI:15378"/>
        <dbReference type="ChEBI" id="CHEBI:57318"/>
        <dbReference type="ChEBI" id="CHEBI:57540"/>
        <dbReference type="ChEBI" id="CHEBI:57945"/>
        <dbReference type="ChEBI" id="CHEBI:90726"/>
        <dbReference type="EC" id="1.1.1.35"/>
    </reaction>
</comment>
<comment type="caution">
    <text evidence="6">The sequence shown here is derived from an EMBL/GenBank/DDBJ whole genome shotgun (WGS) entry which is preliminary data.</text>
</comment>
<gene>
    <name evidence="6" type="ORF">GCM10011415_34620</name>
</gene>
<dbReference type="InterPro" id="IPR006176">
    <property type="entry name" value="3-OHacyl-CoA_DH_NAD-bd"/>
</dbReference>
<dbReference type="Proteomes" id="UP000617145">
    <property type="component" value="Unassembled WGS sequence"/>
</dbReference>
<dbReference type="SUPFAM" id="SSF48179">
    <property type="entry name" value="6-phosphogluconate dehydrogenase C-terminal domain-like"/>
    <property type="match status" value="2"/>
</dbReference>
<feature type="domain" description="3-hydroxyacyl-CoA dehydrogenase NAD binding" evidence="5">
    <location>
        <begin position="290"/>
        <end position="374"/>
    </location>
</feature>
<dbReference type="PANTHER" id="PTHR23309:SF51">
    <property type="entry name" value="3-HYDROXYACYL-COA DEHYDROGENASE-RELATED"/>
    <property type="match status" value="1"/>
</dbReference>
<reference evidence="6" key="2">
    <citation type="submission" date="2020-09" db="EMBL/GenBank/DDBJ databases">
        <authorList>
            <person name="Sun Q."/>
            <person name="Zhou Y."/>
        </authorList>
    </citation>
    <scope>NUCLEOTIDE SEQUENCE</scope>
    <source>
        <strain evidence="6">CGMCC 1.15762</strain>
    </source>
</reference>
<dbReference type="SUPFAM" id="SSF51735">
    <property type="entry name" value="NAD(P)-binding Rossmann-fold domains"/>
    <property type="match status" value="1"/>
</dbReference>
<evidence type="ECO:0000256" key="3">
    <source>
        <dbReference type="ARBA" id="ARBA00023268"/>
    </source>
</evidence>
<organism evidence="6 7">
    <name type="scientific">Salipiger pallidus</name>
    <dbReference type="NCBI Taxonomy" id="1775170"/>
    <lineage>
        <taxon>Bacteria</taxon>
        <taxon>Pseudomonadati</taxon>
        <taxon>Pseudomonadota</taxon>
        <taxon>Alphaproteobacteria</taxon>
        <taxon>Rhodobacterales</taxon>
        <taxon>Roseobacteraceae</taxon>
        <taxon>Salipiger</taxon>
    </lineage>
</organism>
<proteinExistence type="predicted"/>
<evidence type="ECO:0000256" key="4">
    <source>
        <dbReference type="ARBA" id="ARBA00049556"/>
    </source>
</evidence>
<dbReference type="AlphaFoldDB" id="A0A8J2ZMF0"/>
<keyword evidence="2" id="KW-0456">Lyase</keyword>
<dbReference type="CDD" id="cd06558">
    <property type="entry name" value="crotonase-like"/>
    <property type="match status" value="1"/>
</dbReference>
<protein>
    <submittedName>
        <fullName evidence="6">Enoyl-CoA hydratase</fullName>
    </submittedName>
</protein>
<evidence type="ECO:0000256" key="2">
    <source>
        <dbReference type="ARBA" id="ARBA00023239"/>
    </source>
</evidence>
<accession>A0A8J2ZMF0</accession>
<dbReference type="Pfam" id="PF02737">
    <property type="entry name" value="3HCDH_N"/>
    <property type="match status" value="1"/>
</dbReference>
<keyword evidence="7" id="KW-1185">Reference proteome</keyword>
<dbReference type="InterPro" id="IPR008927">
    <property type="entry name" value="6-PGluconate_DH-like_C_sf"/>
</dbReference>
<dbReference type="Gene3D" id="1.10.1040.50">
    <property type="match status" value="1"/>
</dbReference>
<dbReference type="Gene3D" id="3.40.50.720">
    <property type="entry name" value="NAD(P)-binding Rossmann-like Domain"/>
    <property type="match status" value="1"/>
</dbReference>
<dbReference type="Gene3D" id="3.90.226.10">
    <property type="entry name" value="2-enoyl-CoA Hydratase, Chain A, domain 1"/>
    <property type="match status" value="1"/>
</dbReference>
<dbReference type="PANTHER" id="PTHR23309">
    <property type="entry name" value="3-HYDROXYACYL-COA DEHYROGENASE"/>
    <property type="match status" value="1"/>
</dbReference>
<evidence type="ECO:0000259" key="5">
    <source>
        <dbReference type="Pfam" id="PF02737"/>
    </source>
</evidence>
<dbReference type="Pfam" id="PF00378">
    <property type="entry name" value="ECH_1"/>
    <property type="match status" value="1"/>
</dbReference>
<dbReference type="InterPro" id="IPR001753">
    <property type="entry name" value="Enoyl-CoA_hydra/iso"/>
</dbReference>
<evidence type="ECO:0000313" key="6">
    <source>
        <dbReference type="EMBL" id="GGG82040.1"/>
    </source>
</evidence>
<dbReference type="EMBL" id="BMJV01000008">
    <property type="protein sequence ID" value="GGG82040.1"/>
    <property type="molecule type" value="Genomic_DNA"/>
</dbReference>
<keyword evidence="1" id="KW-0413">Isomerase</keyword>
<dbReference type="InterPro" id="IPR029045">
    <property type="entry name" value="ClpP/crotonase-like_dom_sf"/>
</dbReference>
<evidence type="ECO:0000313" key="7">
    <source>
        <dbReference type="Proteomes" id="UP000617145"/>
    </source>
</evidence>
<name>A0A8J2ZMF0_9RHOB</name>
<dbReference type="InterPro" id="IPR036291">
    <property type="entry name" value="NAD(P)-bd_dom_sf"/>
</dbReference>
<dbReference type="GO" id="GO:0070403">
    <property type="term" value="F:NAD+ binding"/>
    <property type="evidence" value="ECO:0007669"/>
    <property type="project" value="InterPro"/>
</dbReference>
<dbReference type="SUPFAM" id="SSF52096">
    <property type="entry name" value="ClpP/crotonase"/>
    <property type="match status" value="1"/>
</dbReference>
<sequence length="661" mass="68770">MEWSARDGVAILTLASPPSNPVTPHLCEALHAAFKRAASDPEVDGVLLHARGRSFSGGDDPCGPVCGADALNGLFEQIETCPKPVVAALHGLVLGSGVGLALAAHYRIAAAGTRLGLPEVKLGLVPGGGTTQRLPRLLGADAALEMMLGGGMHPVDQGAARGIVDSIAEGYLLSAAEAFLRDVIASGQGARPSSLRTDGFADPAGYQKTVAHHRGQAGRRSEEAPREIIAAVEAAMLLPFEAGLSFEADAAETCRASAQATALRAAFLAERRARGLGLEADVPRPALDRVAVLGGGALAVQVTFTLLNAGIAVNWGTRDPAQLLDGVPRLRDAFDDGVARGTIGTDEAQERMASLRVGDSAAMTGDAQLILHAAKGQGDVPAPQDVPRAAIFPGSRVEALGLRFAQPVPSARLVEVMAGPNVTVTELAVARTLVARLGKVGVRVNSSAETVGSRLLAVCQRAVDALIDAGQDPYAIDRAFLDWGWLRPPLMARDVLGLAGLARHPRAEGARNWSAVLLEAGRSGRASGKGVYDWTAQPSKPAEDAGLRALVSDLRPAAAPLAAEAIVRLVLGAMANEGARMLSSGMVAAPSEIDLVALHALEMPRWRGGPMHLAGAMGLLSVRRALESFEHPDRPFWTPEPIFAELIKNGRSFDSLDGRAA</sequence>
<dbReference type="GO" id="GO:0006631">
    <property type="term" value="P:fatty acid metabolic process"/>
    <property type="evidence" value="ECO:0007669"/>
    <property type="project" value="InterPro"/>
</dbReference>
<reference evidence="6" key="1">
    <citation type="journal article" date="2014" name="Int. J. Syst. Evol. Microbiol.">
        <title>Complete genome sequence of Corynebacterium casei LMG S-19264T (=DSM 44701T), isolated from a smear-ripened cheese.</title>
        <authorList>
            <consortium name="US DOE Joint Genome Institute (JGI-PGF)"/>
            <person name="Walter F."/>
            <person name="Albersmeier A."/>
            <person name="Kalinowski J."/>
            <person name="Ruckert C."/>
        </authorList>
    </citation>
    <scope>NUCLEOTIDE SEQUENCE</scope>
    <source>
        <strain evidence="6">CGMCC 1.15762</strain>
    </source>
</reference>
<dbReference type="GO" id="GO:0016829">
    <property type="term" value="F:lyase activity"/>
    <property type="evidence" value="ECO:0007669"/>
    <property type="project" value="UniProtKB-KW"/>
</dbReference>
<dbReference type="GO" id="GO:0016853">
    <property type="term" value="F:isomerase activity"/>
    <property type="evidence" value="ECO:0007669"/>
    <property type="project" value="UniProtKB-KW"/>
</dbReference>
<evidence type="ECO:0000256" key="1">
    <source>
        <dbReference type="ARBA" id="ARBA00023235"/>
    </source>
</evidence>